<keyword evidence="2" id="KW-1185">Reference proteome</keyword>
<dbReference type="OrthoDB" id="2970246at2"/>
<evidence type="ECO:0000313" key="2">
    <source>
        <dbReference type="Proteomes" id="UP000199163"/>
    </source>
</evidence>
<dbReference type="AlphaFoldDB" id="A0A1G8FJQ9"/>
<protein>
    <submittedName>
        <fullName evidence="1">Uncharacterized protein</fullName>
    </submittedName>
</protein>
<sequence length="115" mass="13606">MAGYLKRVMEKTKMTLQQATMLFKEKVYDITGTTTATIDQLSAYIQRHPDVQISKRTLLGMTFTFYHLQVEGIHFYVEMRDGYLLQMDVYTSEHDIVSYRSYRDQHVKNIPIKFP</sequence>
<organism evidence="1 2">
    <name type="scientific">Alteribacillus persepolensis</name>
    <dbReference type="NCBI Taxonomy" id="568899"/>
    <lineage>
        <taxon>Bacteria</taxon>
        <taxon>Bacillati</taxon>
        <taxon>Bacillota</taxon>
        <taxon>Bacilli</taxon>
        <taxon>Bacillales</taxon>
        <taxon>Bacillaceae</taxon>
        <taxon>Alteribacillus</taxon>
    </lineage>
</organism>
<dbReference type="EMBL" id="FNDK01000012">
    <property type="protein sequence ID" value="SDH82341.1"/>
    <property type="molecule type" value="Genomic_DNA"/>
</dbReference>
<proteinExistence type="predicted"/>
<dbReference type="STRING" id="568899.SAMN05192534_11265"/>
<gene>
    <name evidence="1" type="ORF">SAMN05192534_11265</name>
</gene>
<dbReference type="RefSeq" id="WP_091273782.1">
    <property type="nucleotide sequence ID" value="NZ_FNDK01000012.1"/>
</dbReference>
<accession>A0A1G8FJQ9</accession>
<evidence type="ECO:0000313" key="1">
    <source>
        <dbReference type="EMBL" id="SDH82341.1"/>
    </source>
</evidence>
<reference evidence="1 2" key="1">
    <citation type="submission" date="2016-10" db="EMBL/GenBank/DDBJ databases">
        <authorList>
            <person name="de Groot N.N."/>
        </authorList>
    </citation>
    <scope>NUCLEOTIDE SEQUENCE [LARGE SCALE GENOMIC DNA]</scope>
    <source>
        <strain evidence="1 2">DSM 21632</strain>
    </source>
</reference>
<dbReference type="Proteomes" id="UP000199163">
    <property type="component" value="Unassembled WGS sequence"/>
</dbReference>
<name>A0A1G8FJQ9_9BACI</name>